<name>A0A368HL54_9GAMM</name>
<dbReference type="Pfam" id="PF01148">
    <property type="entry name" value="CTP_transf_1"/>
    <property type="match status" value="1"/>
</dbReference>
<gene>
    <name evidence="25" type="ORF">C4900_05705</name>
</gene>
<evidence type="ECO:0000256" key="20">
    <source>
        <dbReference type="ARBA" id="ARBA00032253"/>
    </source>
</evidence>
<dbReference type="EC" id="2.7.7.41" evidence="6"/>
<feature type="transmembrane region" description="Helical" evidence="24">
    <location>
        <begin position="260"/>
        <end position="279"/>
    </location>
</feature>
<evidence type="ECO:0000256" key="21">
    <source>
        <dbReference type="ARBA" id="ARBA00032396"/>
    </source>
</evidence>
<keyword evidence="9" id="KW-0444">Lipid biosynthesis</keyword>
<evidence type="ECO:0000256" key="23">
    <source>
        <dbReference type="ARBA" id="ARBA00033406"/>
    </source>
</evidence>
<keyword evidence="14" id="KW-0443">Lipid metabolism</keyword>
<keyword evidence="12 25" id="KW-0548">Nucleotidyltransferase</keyword>
<comment type="caution">
    <text evidence="25">The sequence shown here is derived from an EMBL/GenBank/DDBJ whole genome shotgun (WGS) entry which is preliminary data.</text>
</comment>
<keyword evidence="8" id="KW-1003">Cell membrane</keyword>
<dbReference type="OrthoDB" id="9799199at2"/>
<evidence type="ECO:0000256" key="17">
    <source>
        <dbReference type="ARBA" id="ARBA00023264"/>
    </source>
</evidence>
<comment type="catalytic activity">
    <reaction evidence="1">
        <text>a 1,2-diacyl-sn-glycero-3-phosphate + CTP + H(+) = a CDP-1,2-diacyl-sn-glycerol + diphosphate</text>
        <dbReference type="Rhea" id="RHEA:16229"/>
        <dbReference type="ChEBI" id="CHEBI:15378"/>
        <dbReference type="ChEBI" id="CHEBI:33019"/>
        <dbReference type="ChEBI" id="CHEBI:37563"/>
        <dbReference type="ChEBI" id="CHEBI:58332"/>
        <dbReference type="ChEBI" id="CHEBI:58608"/>
        <dbReference type="EC" id="2.7.7.41"/>
    </reaction>
</comment>
<keyword evidence="13 24" id="KW-1133">Transmembrane helix</keyword>
<dbReference type="EMBL" id="PSYR01000001">
    <property type="protein sequence ID" value="RCN59209.1"/>
    <property type="molecule type" value="Genomic_DNA"/>
</dbReference>
<keyword evidence="26" id="KW-1185">Reference proteome</keyword>
<evidence type="ECO:0000256" key="4">
    <source>
        <dbReference type="ARBA" id="ARBA00005189"/>
    </source>
</evidence>
<evidence type="ECO:0000256" key="14">
    <source>
        <dbReference type="ARBA" id="ARBA00023098"/>
    </source>
</evidence>
<keyword evidence="15 24" id="KW-0472">Membrane</keyword>
<comment type="subcellular location">
    <subcellularLocation>
        <location evidence="2">Cell membrane</location>
        <topology evidence="2">Multi-pass membrane protein</topology>
    </subcellularLocation>
</comment>
<evidence type="ECO:0000256" key="15">
    <source>
        <dbReference type="ARBA" id="ARBA00023136"/>
    </source>
</evidence>
<sequence length="326" mass="34030">MSSVSAIFYSGSSPIRSSISRPYYGPTSTASSSIWPWSPLPGASDGLGAPGTRSRRRGVLKERLLTALLAGALLLAGLWFLNTAGVGVLLGAVTLLAAFEWSGLAARRPVARFAFPALVAFLGLASLLLPLAAVMAMAILWWVWAAGEVFVFRDRASPVWRHAPVKCLSGVLILVPAWRGCLALKAQDPSRPMLLIWLLAMVWTADSAAYFAGRAFGRHRLAPFVSPGKTVEGAMAGIAGAAIVGGIGASWLALSGLPAGRGALLGAAVAVASIVGDLLESKAKRLAAVKDSGRLLPGHGGILDRIDALTAAVPLFVWTMRYLGVR</sequence>
<evidence type="ECO:0000256" key="9">
    <source>
        <dbReference type="ARBA" id="ARBA00022516"/>
    </source>
</evidence>
<evidence type="ECO:0000256" key="19">
    <source>
        <dbReference type="ARBA" id="ARBA00031825"/>
    </source>
</evidence>
<evidence type="ECO:0000256" key="3">
    <source>
        <dbReference type="ARBA" id="ARBA00005119"/>
    </source>
</evidence>
<dbReference type="Proteomes" id="UP000253250">
    <property type="component" value="Unassembled WGS sequence"/>
</dbReference>
<evidence type="ECO:0000256" key="22">
    <source>
        <dbReference type="ARBA" id="ARBA00032743"/>
    </source>
</evidence>
<dbReference type="GO" id="GO:0004605">
    <property type="term" value="F:phosphatidate cytidylyltransferase activity"/>
    <property type="evidence" value="ECO:0007669"/>
    <property type="project" value="UniProtKB-EC"/>
</dbReference>
<dbReference type="GO" id="GO:0005886">
    <property type="term" value="C:plasma membrane"/>
    <property type="evidence" value="ECO:0007669"/>
    <property type="project" value="UniProtKB-SubCell"/>
</dbReference>
<dbReference type="AlphaFoldDB" id="A0A368HL54"/>
<evidence type="ECO:0000313" key="26">
    <source>
        <dbReference type="Proteomes" id="UP000253250"/>
    </source>
</evidence>
<evidence type="ECO:0000313" key="25">
    <source>
        <dbReference type="EMBL" id="RCN59209.1"/>
    </source>
</evidence>
<keyword evidence="10 25" id="KW-0808">Transferase</keyword>
<keyword evidence="16" id="KW-0594">Phospholipid biosynthesis</keyword>
<protein>
    <recommendedName>
        <fullName evidence="7">Phosphatidate cytidylyltransferase</fullName>
        <ecNumber evidence="6">2.7.7.41</ecNumber>
    </recommendedName>
    <alternativeName>
        <fullName evidence="20">CDP-DAG synthase</fullName>
    </alternativeName>
    <alternativeName>
        <fullName evidence="22">CDP-DG synthase</fullName>
    </alternativeName>
    <alternativeName>
        <fullName evidence="18">CDP-diacylglycerol synthase</fullName>
    </alternativeName>
    <alternativeName>
        <fullName evidence="21">CDP-diglyceride pyrophosphorylase</fullName>
    </alternativeName>
    <alternativeName>
        <fullName evidence="23">CDP-diglyceride synthase</fullName>
    </alternativeName>
    <alternativeName>
        <fullName evidence="19">CTP:phosphatidate cytidylyltransferase</fullName>
    </alternativeName>
</protein>
<accession>A0A368HL54</accession>
<feature type="transmembrane region" description="Helical" evidence="24">
    <location>
        <begin position="194"/>
        <end position="213"/>
    </location>
</feature>
<evidence type="ECO:0000256" key="2">
    <source>
        <dbReference type="ARBA" id="ARBA00004651"/>
    </source>
</evidence>
<evidence type="ECO:0000256" key="1">
    <source>
        <dbReference type="ARBA" id="ARBA00001698"/>
    </source>
</evidence>
<reference evidence="25 26" key="1">
    <citation type="submission" date="2018-02" db="EMBL/GenBank/DDBJ databases">
        <title>Insights into the biology of acidophilic members of the Acidiferrobacteraceae family derived from comparative genomic analyses.</title>
        <authorList>
            <person name="Issotta F."/>
            <person name="Thyssen C."/>
            <person name="Mena C."/>
            <person name="Moya A."/>
            <person name="Bellenberg S."/>
            <person name="Sproer C."/>
            <person name="Covarrubias P.C."/>
            <person name="Sand W."/>
            <person name="Quatrini R."/>
            <person name="Vera M."/>
        </authorList>
    </citation>
    <scope>NUCLEOTIDE SEQUENCE [LARGE SCALE GENOMIC DNA]</scope>
    <source>
        <strain evidence="26">m-1</strain>
    </source>
</reference>
<comment type="pathway">
    <text evidence="4">Lipid metabolism.</text>
</comment>
<keyword evidence="17" id="KW-1208">Phospholipid metabolism</keyword>
<evidence type="ECO:0000256" key="10">
    <source>
        <dbReference type="ARBA" id="ARBA00022679"/>
    </source>
</evidence>
<feature type="transmembrane region" description="Helical" evidence="24">
    <location>
        <begin position="234"/>
        <end position="254"/>
    </location>
</feature>
<evidence type="ECO:0000256" key="24">
    <source>
        <dbReference type="SAM" id="Phobius"/>
    </source>
</evidence>
<feature type="transmembrane region" description="Helical" evidence="24">
    <location>
        <begin position="87"/>
        <end position="106"/>
    </location>
</feature>
<feature type="transmembrane region" description="Helical" evidence="24">
    <location>
        <begin position="64"/>
        <end position="81"/>
    </location>
</feature>
<proteinExistence type="inferred from homology"/>
<evidence type="ECO:0000256" key="18">
    <source>
        <dbReference type="ARBA" id="ARBA00029893"/>
    </source>
</evidence>
<evidence type="ECO:0000256" key="8">
    <source>
        <dbReference type="ARBA" id="ARBA00022475"/>
    </source>
</evidence>
<comment type="similarity">
    <text evidence="5">Belongs to the CDS family.</text>
</comment>
<evidence type="ECO:0000256" key="11">
    <source>
        <dbReference type="ARBA" id="ARBA00022692"/>
    </source>
</evidence>
<organism evidence="25 26">
    <name type="scientific">Acidiferrobacter thiooxydans</name>
    <dbReference type="NCBI Taxonomy" id="163359"/>
    <lineage>
        <taxon>Bacteria</taxon>
        <taxon>Pseudomonadati</taxon>
        <taxon>Pseudomonadota</taxon>
        <taxon>Gammaproteobacteria</taxon>
        <taxon>Acidiferrobacterales</taxon>
        <taxon>Acidiferrobacteraceae</taxon>
        <taxon>Acidiferrobacter</taxon>
    </lineage>
</organism>
<keyword evidence="11 24" id="KW-0812">Transmembrane</keyword>
<evidence type="ECO:0000256" key="12">
    <source>
        <dbReference type="ARBA" id="ARBA00022695"/>
    </source>
</evidence>
<dbReference type="GO" id="GO:0016024">
    <property type="term" value="P:CDP-diacylglycerol biosynthetic process"/>
    <property type="evidence" value="ECO:0007669"/>
    <property type="project" value="TreeGrafter"/>
</dbReference>
<feature type="transmembrane region" description="Helical" evidence="24">
    <location>
        <begin position="118"/>
        <end position="144"/>
    </location>
</feature>
<dbReference type="PANTHER" id="PTHR46382:SF1">
    <property type="entry name" value="PHOSPHATIDATE CYTIDYLYLTRANSFERASE"/>
    <property type="match status" value="1"/>
</dbReference>
<evidence type="ECO:0000256" key="7">
    <source>
        <dbReference type="ARBA" id="ARBA00019373"/>
    </source>
</evidence>
<dbReference type="PANTHER" id="PTHR46382">
    <property type="entry name" value="PHOSPHATIDATE CYTIDYLYLTRANSFERASE"/>
    <property type="match status" value="1"/>
</dbReference>
<evidence type="ECO:0000256" key="13">
    <source>
        <dbReference type="ARBA" id="ARBA00022989"/>
    </source>
</evidence>
<evidence type="ECO:0000256" key="6">
    <source>
        <dbReference type="ARBA" id="ARBA00012487"/>
    </source>
</evidence>
<evidence type="ECO:0000256" key="5">
    <source>
        <dbReference type="ARBA" id="ARBA00010185"/>
    </source>
</evidence>
<evidence type="ECO:0000256" key="16">
    <source>
        <dbReference type="ARBA" id="ARBA00023209"/>
    </source>
</evidence>
<comment type="pathway">
    <text evidence="3">Phospholipid metabolism; CDP-diacylglycerol biosynthesis; CDP-diacylglycerol from sn-glycerol 3-phosphate: step 3/3.</text>
</comment>